<gene>
    <name evidence="2" type="ORF">M3B43_07495</name>
</gene>
<keyword evidence="1" id="KW-0802">TPR repeat</keyword>
<evidence type="ECO:0008006" key="4">
    <source>
        <dbReference type="Google" id="ProtNLM"/>
    </source>
</evidence>
<dbReference type="InterPro" id="IPR019734">
    <property type="entry name" value="TPR_rpt"/>
</dbReference>
<evidence type="ECO:0000256" key="1">
    <source>
        <dbReference type="PROSITE-ProRule" id="PRU00339"/>
    </source>
</evidence>
<sequence>MVKPLIAGAELGSKAVRTAGKLPGIDVLLAKAIVATSSVVPEAAEVQLTGESSGLRSFQEKAATVLFRANSSGAQKLLEQLDIASITNAAYLERLAARYLKLRHYDAALAMRQRAVELEPESAQRWVALAKSLERAESGGVVYDAVAGLTPGARARVDDARAALDTAATLQPDNPYIRYQRGRLEFAHGDSQQGLQLMELAAEQAPDVEKWLAIAASYRKPHVADYDRSLAAYERALEIKPSSATAIRGIIIMGCRADQDWPRLWRSAWLFEAQKRRQRDQRLALMDDLNILFSADPTDEQIDAAVEQLHTSARQGLRLSWITTSLIVYRLHFARRFRDGFRVREGLAERTLAWLGTRSAGNARHRQKVLAAFLYLGRTQEALELIDPTPWEPKDQLESDRLEKMAVDAHLLAGRLQPYLDYSARRQQHVPLPGDDRMRAMIEGKRVAVVGPADTGDRLGEIIDAHDVVIRPRYIPEILTAQADQLGLRTDIAYFSGRDLGEFLDAAGEAVASGELQLAIGRGLSADRYRDNAPEWLRFYRQDYSLCHHGAPLGIARIIYDVLQFNPAEISVFNVDFYTGANVFSSGYRKGKDAALGPYSIVNEILLAHDLLFDFRLMNSFIATGRVTPQGVSASVLALSEEEYIDRLEASPALS</sequence>
<name>A0ABT2HR77_9MICC</name>
<protein>
    <recommendedName>
        <fullName evidence="4">Tetratricopeptide repeat protein</fullName>
    </recommendedName>
</protein>
<proteinExistence type="predicted"/>
<comment type="caution">
    <text evidence="2">The sequence shown here is derived from an EMBL/GenBank/DDBJ whole genome shotgun (WGS) entry which is preliminary data.</text>
</comment>
<dbReference type="Gene3D" id="1.25.40.10">
    <property type="entry name" value="Tetratricopeptide repeat domain"/>
    <property type="match status" value="2"/>
</dbReference>
<feature type="repeat" description="TPR" evidence="1">
    <location>
        <begin position="89"/>
        <end position="122"/>
    </location>
</feature>
<organism evidence="2 3">
    <name type="scientific">Nesterenkonia massiliensis</name>
    <dbReference type="NCBI Taxonomy" id="1232429"/>
    <lineage>
        <taxon>Bacteria</taxon>
        <taxon>Bacillati</taxon>
        <taxon>Actinomycetota</taxon>
        <taxon>Actinomycetes</taxon>
        <taxon>Micrococcales</taxon>
        <taxon>Micrococcaceae</taxon>
        <taxon>Nesterenkonia</taxon>
    </lineage>
</organism>
<keyword evidence="3" id="KW-1185">Reference proteome</keyword>
<dbReference type="PROSITE" id="PS50005">
    <property type="entry name" value="TPR"/>
    <property type="match status" value="1"/>
</dbReference>
<dbReference type="InterPro" id="IPR011990">
    <property type="entry name" value="TPR-like_helical_dom_sf"/>
</dbReference>
<accession>A0ABT2HR77</accession>
<dbReference type="RefSeq" id="WP_260073178.1">
    <property type="nucleotide sequence ID" value="NZ_JALXMO010000017.1"/>
</dbReference>
<dbReference type="SUPFAM" id="SSF48452">
    <property type="entry name" value="TPR-like"/>
    <property type="match status" value="1"/>
</dbReference>
<evidence type="ECO:0000313" key="3">
    <source>
        <dbReference type="Proteomes" id="UP001205046"/>
    </source>
</evidence>
<dbReference type="EMBL" id="JALXMO010000017">
    <property type="protein sequence ID" value="MCT1607172.1"/>
    <property type="molecule type" value="Genomic_DNA"/>
</dbReference>
<reference evidence="2 3" key="1">
    <citation type="submission" date="2022-04" db="EMBL/GenBank/DDBJ databases">
        <title>Human microbiome associated bacterial genomes.</title>
        <authorList>
            <person name="Sandstrom S."/>
            <person name="Salamzade R."/>
            <person name="Kalan L.R."/>
        </authorList>
    </citation>
    <scope>NUCLEOTIDE SEQUENCE [LARGE SCALE GENOMIC DNA]</scope>
    <source>
        <strain evidence="3">p3-SID767</strain>
    </source>
</reference>
<dbReference type="Proteomes" id="UP001205046">
    <property type="component" value="Unassembled WGS sequence"/>
</dbReference>
<evidence type="ECO:0000313" key="2">
    <source>
        <dbReference type="EMBL" id="MCT1607172.1"/>
    </source>
</evidence>